<dbReference type="AlphaFoldDB" id="A0A226ESQ8"/>
<dbReference type="GO" id="GO:0005783">
    <property type="term" value="C:endoplasmic reticulum"/>
    <property type="evidence" value="ECO:0007669"/>
    <property type="project" value="UniProtKB-SubCell"/>
</dbReference>
<dbReference type="GO" id="GO:0006508">
    <property type="term" value="P:proteolysis"/>
    <property type="evidence" value="ECO:0007669"/>
    <property type="project" value="UniProtKB-KW"/>
</dbReference>
<evidence type="ECO:0000313" key="22">
    <source>
        <dbReference type="EMBL" id="OXA59821.1"/>
    </source>
</evidence>
<keyword evidence="20" id="KW-1133">Transmembrane helix</keyword>
<dbReference type="FunFam" id="2.40.10.10:FF:000011">
    <property type="entry name" value="Coagulation factor X"/>
    <property type="match status" value="1"/>
</dbReference>
<feature type="domain" description="Peptidase S1" evidence="21">
    <location>
        <begin position="613"/>
        <end position="902"/>
    </location>
</feature>
<dbReference type="OrthoDB" id="10059102at2759"/>
<evidence type="ECO:0000256" key="8">
    <source>
        <dbReference type="ARBA" id="ARBA00022824"/>
    </source>
</evidence>
<organism evidence="22 23">
    <name type="scientific">Folsomia candida</name>
    <name type="common">Springtail</name>
    <dbReference type="NCBI Taxonomy" id="158441"/>
    <lineage>
        <taxon>Eukaryota</taxon>
        <taxon>Metazoa</taxon>
        <taxon>Ecdysozoa</taxon>
        <taxon>Arthropoda</taxon>
        <taxon>Hexapoda</taxon>
        <taxon>Collembola</taxon>
        <taxon>Entomobryomorpha</taxon>
        <taxon>Isotomoidea</taxon>
        <taxon>Isotomidae</taxon>
        <taxon>Proisotominae</taxon>
        <taxon>Folsomia</taxon>
    </lineage>
</organism>
<feature type="transmembrane region" description="Helical" evidence="20">
    <location>
        <begin position="100"/>
        <end position="120"/>
    </location>
</feature>
<dbReference type="SUPFAM" id="SSF50494">
    <property type="entry name" value="Trypsin-like serine proteases"/>
    <property type="match status" value="1"/>
</dbReference>
<dbReference type="PROSITE" id="PS50240">
    <property type="entry name" value="TRYPSIN_DOM"/>
    <property type="match status" value="1"/>
</dbReference>
<keyword evidence="7" id="KW-0378">Hydrolase</keyword>
<evidence type="ECO:0000256" key="6">
    <source>
        <dbReference type="ARBA" id="ARBA00022696"/>
    </source>
</evidence>
<evidence type="ECO:0000256" key="2">
    <source>
        <dbReference type="ARBA" id="ARBA00004555"/>
    </source>
</evidence>
<keyword evidence="5" id="KW-0645">Protease</keyword>
<name>A0A226ESQ8_FOLCA</name>
<feature type="transmembrane region" description="Helical" evidence="20">
    <location>
        <begin position="334"/>
        <end position="352"/>
    </location>
</feature>
<evidence type="ECO:0000256" key="9">
    <source>
        <dbReference type="ARBA" id="ARBA00022825"/>
    </source>
</evidence>
<dbReference type="InterPro" id="IPR001314">
    <property type="entry name" value="Peptidase_S1A"/>
</dbReference>
<comment type="subcellular location">
    <subcellularLocation>
        <location evidence="1">Endoplasmic reticulum</location>
    </subcellularLocation>
    <subcellularLocation>
        <location evidence="2">Golgi apparatus</location>
    </subcellularLocation>
    <subcellularLocation>
        <location evidence="3">Secreted</location>
    </subcellularLocation>
</comment>
<evidence type="ECO:0000256" key="18">
    <source>
        <dbReference type="ARBA" id="ARBA00042403"/>
    </source>
</evidence>
<dbReference type="Gene3D" id="2.40.10.10">
    <property type="entry name" value="Trypsin-like serine proteases"/>
    <property type="match status" value="2"/>
</dbReference>
<evidence type="ECO:0000313" key="23">
    <source>
        <dbReference type="Proteomes" id="UP000198287"/>
    </source>
</evidence>
<feature type="transmembrane region" description="Helical" evidence="20">
    <location>
        <begin position="372"/>
        <end position="392"/>
    </location>
</feature>
<dbReference type="CDD" id="cd00190">
    <property type="entry name" value="Tryp_SPc"/>
    <property type="match status" value="1"/>
</dbReference>
<gene>
    <name evidence="22" type="ORF">Fcan01_04734</name>
</gene>
<keyword evidence="9" id="KW-0720">Serine protease</keyword>
<evidence type="ECO:0000256" key="13">
    <source>
        <dbReference type="ARBA" id="ARBA00036045"/>
    </source>
</evidence>
<dbReference type="EC" id="3.4.21.69" evidence="15"/>
<dbReference type="GO" id="GO:0005615">
    <property type="term" value="C:extracellular space"/>
    <property type="evidence" value="ECO:0007669"/>
    <property type="project" value="TreeGrafter"/>
</dbReference>
<dbReference type="STRING" id="158441.A0A226ESQ8"/>
<keyword evidence="6" id="KW-0356">Hemostasis</keyword>
<evidence type="ECO:0000259" key="21">
    <source>
        <dbReference type="PROSITE" id="PS50240"/>
    </source>
</evidence>
<evidence type="ECO:0000256" key="1">
    <source>
        <dbReference type="ARBA" id="ARBA00004240"/>
    </source>
</evidence>
<comment type="function">
    <text evidence="14">Protein C is a vitamin K-dependent serine protease that regulates blood coagulation by inactivating factors Va and VIIIa in the presence of calcium ions and phospholipids. Exerts a protective effect on the endothelial cell barrier function.</text>
</comment>
<evidence type="ECO:0000256" key="5">
    <source>
        <dbReference type="ARBA" id="ARBA00022670"/>
    </source>
</evidence>
<feature type="transmembrane region" description="Helical" evidence="20">
    <location>
        <begin position="189"/>
        <end position="208"/>
    </location>
</feature>
<protein>
    <recommendedName>
        <fullName evidence="16">Vitamin K-dependent protein C</fullName>
        <ecNumber evidence="15">3.4.21.69</ecNumber>
    </recommendedName>
    <alternativeName>
        <fullName evidence="19">Anticoagulant protein C</fullName>
    </alternativeName>
    <alternativeName>
        <fullName evidence="17">Autoprothrombin IIA</fullName>
    </alternativeName>
    <alternativeName>
        <fullName evidence="18">Blood coagulation factor XIV</fullName>
    </alternativeName>
</protein>
<evidence type="ECO:0000256" key="17">
    <source>
        <dbReference type="ARBA" id="ARBA00041306"/>
    </source>
</evidence>
<evidence type="ECO:0000256" key="20">
    <source>
        <dbReference type="SAM" id="Phobius"/>
    </source>
</evidence>
<keyword evidence="11" id="KW-1015">Disulfide bond</keyword>
<evidence type="ECO:0000256" key="15">
    <source>
        <dbReference type="ARBA" id="ARBA00038995"/>
    </source>
</evidence>
<sequence length="902" mass="101989">MAIVLVFACGAGILGELLCIAFGEDFVFAYNCLLQVEREMVSGIQISKSSSPFRKIDGSLDFLGIVLNMIVLVTASYPFPAFIFAIYFKLDGFFLFHKHLILPLFGYRSGYILHALRFFLLVPCLQISRLICMMICMGIVAGNLYLGCIHYLHKTRTRLMSRSRRVLNKYFLGYSVLEIILVMESEGLGTAVLLNMFLILVNGIVSNFCSLKMFNIIPILFYLLFPMLALINLILIKIVLQVLLSVGQTTEGLITRWKILLGKSQDKKYLKRRLSAKKAIYVHGELLGFKLYKCKQSTIKVIHRNSFFTCYYLDWNKIVGRARPTPPTGWHYRSFQLFGVFLTLLVQPALLIQCYRFKKSDHHEKKDMKSVCLTFILTVLVWVALPYVWFFIRKSGPPRFIKSFESVLTLDKQFQEIFRKASRYHVVTRIFANITKIIYIFTFGLNYIVPTLIVWVSFSKHSPIYLFARATYDYEEHHGRLISVPVNTILSLGTSFSANVITSAYEICLVSIANGILVLYLWSVYLYMHVSSGNHTKSNSKAVLPFDTAIRIYKNLGVMTVLQVDLAKDLITPILHHFYIVIWSTISLYYLLLQFMPGKEVSLVVSACCICMIIGGIVIEMFAICFVANACKMSKKFIRIMKYTHGRNRYRRKVMRGLLPNSINLEFLGSAETMHNGIGRDYFLQYVERVTDTYPRSSLRVPGGGRIVGGEAHCVEGDVPSNIQVIAGRHLRTTPGPREQVRQVTKIDMHENYNENTYANDIALLHLSTDTPFVYDDIVGEIALPTQEQQTPGDTIVSGWGRLTSGGLYPTVLQYVQVPFVNDTMCQTLCPEETIIPSMLCAGLIEGGKDSCQGDSGGPQAAVDGGYLAGIVSWGYGCAAPNRPGVYTEVSYFIDWIDAHRA</sequence>
<evidence type="ECO:0000256" key="14">
    <source>
        <dbReference type="ARBA" id="ARBA00037553"/>
    </source>
</evidence>
<accession>A0A226ESQ8</accession>
<keyword evidence="20" id="KW-0812">Transmembrane</keyword>
<feature type="transmembrane region" description="Helical" evidence="20">
    <location>
        <begin position="504"/>
        <end position="528"/>
    </location>
</feature>
<feature type="transmembrane region" description="Helical" evidence="20">
    <location>
        <begin position="62"/>
        <end position="88"/>
    </location>
</feature>
<comment type="caution">
    <text evidence="22">The sequence shown here is derived from an EMBL/GenBank/DDBJ whole genome shotgun (WGS) entry which is preliminary data.</text>
</comment>
<feature type="transmembrane region" description="Helical" evidence="20">
    <location>
        <begin position="126"/>
        <end position="146"/>
    </location>
</feature>
<evidence type="ECO:0000256" key="11">
    <source>
        <dbReference type="ARBA" id="ARBA00023157"/>
    </source>
</evidence>
<feature type="transmembrane region" description="Helical" evidence="20">
    <location>
        <begin position="166"/>
        <end position="183"/>
    </location>
</feature>
<evidence type="ECO:0000256" key="19">
    <source>
        <dbReference type="ARBA" id="ARBA00042906"/>
    </source>
</evidence>
<evidence type="ECO:0000256" key="4">
    <source>
        <dbReference type="ARBA" id="ARBA00022525"/>
    </source>
</evidence>
<reference evidence="22 23" key="1">
    <citation type="submission" date="2015-12" db="EMBL/GenBank/DDBJ databases">
        <title>The genome of Folsomia candida.</title>
        <authorList>
            <person name="Faddeeva A."/>
            <person name="Derks M.F."/>
            <person name="Anvar Y."/>
            <person name="Smit S."/>
            <person name="Van Straalen N."/>
            <person name="Roelofs D."/>
        </authorList>
    </citation>
    <scope>NUCLEOTIDE SEQUENCE [LARGE SCALE GENOMIC DNA]</scope>
    <source>
        <strain evidence="22 23">VU population</strain>
        <tissue evidence="22">Whole body</tissue>
    </source>
</reference>
<dbReference type="GO" id="GO:0007599">
    <property type="term" value="P:hemostasis"/>
    <property type="evidence" value="ECO:0007669"/>
    <property type="project" value="UniProtKB-KW"/>
</dbReference>
<dbReference type="Proteomes" id="UP000198287">
    <property type="component" value="Unassembled WGS sequence"/>
</dbReference>
<dbReference type="PRINTS" id="PR00722">
    <property type="entry name" value="CHYMOTRYPSIN"/>
</dbReference>
<feature type="transmembrane region" description="Helical" evidence="20">
    <location>
        <begin position="437"/>
        <end position="458"/>
    </location>
</feature>
<comment type="catalytic activity">
    <reaction evidence="13">
        <text>Degradation of blood coagulation factors Va and VIIIa.</text>
        <dbReference type="EC" id="3.4.21.69"/>
    </reaction>
</comment>
<dbReference type="GO" id="GO:0004252">
    <property type="term" value="F:serine-type endopeptidase activity"/>
    <property type="evidence" value="ECO:0007669"/>
    <property type="project" value="UniProtKB-EC"/>
</dbReference>
<keyword evidence="23" id="KW-1185">Reference proteome</keyword>
<dbReference type="InterPro" id="IPR009003">
    <property type="entry name" value="Peptidase_S1_PA"/>
</dbReference>
<evidence type="ECO:0000256" key="16">
    <source>
        <dbReference type="ARBA" id="ARBA00040219"/>
    </source>
</evidence>
<dbReference type="InterPro" id="IPR050127">
    <property type="entry name" value="Serine_Proteases_S1"/>
</dbReference>
<feature type="transmembrane region" description="Helical" evidence="20">
    <location>
        <begin position="220"/>
        <end position="244"/>
    </location>
</feature>
<dbReference type="PANTHER" id="PTHR24264">
    <property type="entry name" value="TRYPSIN-RELATED"/>
    <property type="match status" value="1"/>
</dbReference>
<dbReference type="PANTHER" id="PTHR24264:SF83">
    <property type="entry name" value="COMPLEMENT FACTOR I"/>
    <property type="match status" value="1"/>
</dbReference>
<feature type="transmembrane region" description="Helical" evidence="20">
    <location>
        <begin position="603"/>
        <end position="631"/>
    </location>
</feature>
<evidence type="ECO:0000256" key="7">
    <source>
        <dbReference type="ARBA" id="ARBA00022801"/>
    </source>
</evidence>
<evidence type="ECO:0000256" key="3">
    <source>
        <dbReference type="ARBA" id="ARBA00004613"/>
    </source>
</evidence>
<keyword evidence="20" id="KW-0472">Membrane</keyword>
<feature type="transmembrane region" description="Helical" evidence="20">
    <location>
        <begin position="578"/>
        <end position="597"/>
    </location>
</feature>
<dbReference type="SMART" id="SM00020">
    <property type="entry name" value="Tryp_SPc"/>
    <property type="match status" value="1"/>
</dbReference>
<proteinExistence type="predicted"/>
<keyword evidence="12" id="KW-0325">Glycoprotein</keyword>
<keyword evidence="8" id="KW-0256">Endoplasmic reticulum</keyword>
<keyword evidence="4" id="KW-0964">Secreted</keyword>
<dbReference type="InterPro" id="IPR043504">
    <property type="entry name" value="Peptidase_S1_PA_chymotrypsin"/>
</dbReference>
<dbReference type="EMBL" id="LNIX01000002">
    <property type="protein sequence ID" value="OXA59821.1"/>
    <property type="molecule type" value="Genomic_DNA"/>
</dbReference>
<evidence type="ECO:0000256" key="10">
    <source>
        <dbReference type="ARBA" id="ARBA00023034"/>
    </source>
</evidence>
<dbReference type="InterPro" id="IPR001254">
    <property type="entry name" value="Trypsin_dom"/>
</dbReference>
<evidence type="ECO:0000256" key="12">
    <source>
        <dbReference type="ARBA" id="ARBA00023180"/>
    </source>
</evidence>
<dbReference type="Pfam" id="PF00089">
    <property type="entry name" value="Trypsin"/>
    <property type="match status" value="1"/>
</dbReference>
<dbReference type="GO" id="GO:0005794">
    <property type="term" value="C:Golgi apparatus"/>
    <property type="evidence" value="ECO:0007669"/>
    <property type="project" value="UniProtKB-SubCell"/>
</dbReference>
<keyword evidence="10" id="KW-0333">Golgi apparatus</keyword>